<dbReference type="EMBL" id="RPOK01000001">
    <property type="protein sequence ID" value="RPJ68167.1"/>
    <property type="molecule type" value="Genomic_DNA"/>
</dbReference>
<dbReference type="PROSITE" id="PS51257">
    <property type="entry name" value="PROKAR_LIPOPROTEIN"/>
    <property type="match status" value="1"/>
</dbReference>
<keyword evidence="2" id="KW-1185">Reference proteome</keyword>
<dbReference type="OrthoDB" id="5487683at2"/>
<dbReference type="AlphaFoldDB" id="A0A3N5Y2M2"/>
<evidence type="ECO:0000313" key="1">
    <source>
        <dbReference type="EMBL" id="RPJ68167.1"/>
    </source>
</evidence>
<protein>
    <submittedName>
        <fullName evidence="1">Uncharacterized protein</fullName>
    </submittedName>
</protein>
<evidence type="ECO:0000313" key="2">
    <source>
        <dbReference type="Proteomes" id="UP000275281"/>
    </source>
</evidence>
<proteinExistence type="predicted"/>
<sequence length="419" mass="46640">MKKTWLWMIVSAVVVLAGCQSTSHRGTTLSVGPGSGLSQSQIGNIERTYAYNSDIYLDVAIPVFNPGFPLDAAGEIDFEALNDMDIWPQLRRAEAKRFAIQTRNALQDTKSFGAVSVVPTANTTADIFVLGTILHSDSEIIELEAMVLDSSGEIIGSETFEHQVSEGFFRDAYNQGKNPYEPVFKDIAYYVYQLVKRLPDAQKQRIKDTSLVRYAHYYSPEAFDGYLTSSVKRKGGVRYNKVELTALPAENDPMLKRIEVLRQQDMLFVDRLQDQFDVFDKTTESPYRQWQEETLPEVIRAKEARSERNTKVVVGVLGLIAAATLGNKSNSTGTNVAKTAGALGSAWLLKDAWQANQNLKVASAVIEEMGQGLDIAVSPTVMEFNEQEVVLTGSASQQYEQWKAQLKSMYELETGNIQD</sequence>
<organism evidence="1 2">
    <name type="scientific">Alteromonas sediminis</name>
    <dbReference type="NCBI Taxonomy" id="2259342"/>
    <lineage>
        <taxon>Bacteria</taxon>
        <taxon>Pseudomonadati</taxon>
        <taxon>Pseudomonadota</taxon>
        <taxon>Gammaproteobacteria</taxon>
        <taxon>Alteromonadales</taxon>
        <taxon>Alteromonadaceae</taxon>
        <taxon>Alteromonas/Salinimonas group</taxon>
        <taxon>Alteromonas</taxon>
    </lineage>
</organism>
<comment type="caution">
    <text evidence="1">The sequence shown here is derived from an EMBL/GenBank/DDBJ whole genome shotgun (WGS) entry which is preliminary data.</text>
</comment>
<reference evidence="1 2" key="1">
    <citation type="submission" date="2018-11" db="EMBL/GenBank/DDBJ databases">
        <authorList>
            <person name="Ye M.-Q."/>
            <person name="Du Z.-J."/>
        </authorList>
    </citation>
    <scope>NUCLEOTIDE SEQUENCE [LARGE SCALE GENOMIC DNA]</scope>
    <source>
        <strain evidence="1 2">U0105</strain>
    </source>
</reference>
<dbReference type="RefSeq" id="WP_124026169.1">
    <property type="nucleotide sequence ID" value="NZ_JBHRSN010000005.1"/>
</dbReference>
<accession>A0A3N5Y2M2</accession>
<gene>
    <name evidence="1" type="ORF">DRW07_01800</name>
</gene>
<dbReference type="Proteomes" id="UP000275281">
    <property type="component" value="Unassembled WGS sequence"/>
</dbReference>
<name>A0A3N5Y2M2_9ALTE</name>